<sequence>MMIFRTEFVGMLEQLGREFPIHHLSLFHEEGSRLNKMHRYWPPREDPLVYLGYSLAVYLLARIIDPVYLRDALHSVIVGEETTEDVKEAR</sequence>
<evidence type="ECO:0000313" key="2">
    <source>
        <dbReference type="Proteomes" id="UP001177023"/>
    </source>
</evidence>
<proteinExistence type="predicted"/>
<dbReference type="Proteomes" id="UP001177023">
    <property type="component" value="Unassembled WGS sequence"/>
</dbReference>
<keyword evidence="2" id="KW-1185">Reference proteome</keyword>
<gene>
    <name evidence="1" type="ORF">MSPICULIGERA_LOCUS19269</name>
</gene>
<name>A0AA36G6B7_9BILA</name>
<comment type="caution">
    <text evidence="1">The sequence shown here is derived from an EMBL/GenBank/DDBJ whole genome shotgun (WGS) entry which is preliminary data.</text>
</comment>
<dbReference type="EMBL" id="CATQJA010002662">
    <property type="protein sequence ID" value="CAJ0581102.1"/>
    <property type="molecule type" value="Genomic_DNA"/>
</dbReference>
<dbReference type="AlphaFoldDB" id="A0AA36G6B7"/>
<organism evidence="1 2">
    <name type="scientific">Mesorhabditis spiculigera</name>
    <dbReference type="NCBI Taxonomy" id="96644"/>
    <lineage>
        <taxon>Eukaryota</taxon>
        <taxon>Metazoa</taxon>
        <taxon>Ecdysozoa</taxon>
        <taxon>Nematoda</taxon>
        <taxon>Chromadorea</taxon>
        <taxon>Rhabditida</taxon>
        <taxon>Rhabditina</taxon>
        <taxon>Rhabditomorpha</taxon>
        <taxon>Rhabditoidea</taxon>
        <taxon>Rhabditidae</taxon>
        <taxon>Mesorhabditinae</taxon>
        <taxon>Mesorhabditis</taxon>
    </lineage>
</organism>
<protein>
    <submittedName>
        <fullName evidence="1">Uncharacterized protein</fullName>
    </submittedName>
</protein>
<feature type="non-terminal residue" evidence="1">
    <location>
        <position position="90"/>
    </location>
</feature>
<reference evidence="1" key="1">
    <citation type="submission" date="2023-06" db="EMBL/GenBank/DDBJ databases">
        <authorList>
            <person name="Delattre M."/>
        </authorList>
    </citation>
    <scope>NUCLEOTIDE SEQUENCE</scope>
    <source>
        <strain evidence="1">AF72</strain>
    </source>
</reference>
<accession>A0AA36G6B7</accession>
<evidence type="ECO:0000313" key="1">
    <source>
        <dbReference type="EMBL" id="CAJ0581102.1"/>
    </source>
</evidence>